<organism>
    <name type="scientific">Serpula lacrymans var. lacrymans (strain S7.9)</name>
    <name type="common">Dry rot fungus</name>
    <dbReference type="NCBI Taxonomy" id="578457"/>
    <lineage>
        <taxon>Eukaryota</taxon>
        <taxon>Fungi</taxon>
        <taxon>Dikarya</taxon>
        <taxon>Basidiomycota</taxon>
        <taxon>Agaricomycotina</taxon>
        <taxon>Agaricomycetes</taxon>
        <taxon>Agaricomycetidae</taxon>
        <taxon>Boletales</taxon>
        <taxon>Coniophorineae</taxon>
        <taxon>Serpulaceae</taxon>
        <taxon>Serpula</taxon>
    </lineage>
</organism>
<evidence type="ECO:0000256" key="2">
    <source>
        <dbReference type="SAM" id="Coils"/>
    </source>
</evidence>
<dbReference type="InterPro" id="IPR039373">
    <property type="entry name" value="Peptidase_M28B"/>
</dbReference>
<dbReference type="PANTHER" id="PTHR10404">
    <property type="entry name" value="N-ACETYLATED-ALPHA-LINKED ACIDIC DIPEPTIDASE"/>
    <property type="match status" value="1"/>
</dbReference>
<dbReference type="Proteomes" id="UP000008064">
    <property type="component" value="Unassembled WGS sequence"/>
</dbReference>
<dbReference type="RefSeq" id="XP_007315771.1">
    <property type="nucleotide sequence ID" value="XM_007315709.1"/>
</dbReference>
<dbReference type="FunFam" id="3.40.630.10:FF:000101">
    <property type="entry name" value="N-acetylated alpha-linked acidic dipeptidase like 1"/>
    <property type="match status" value="1"/>
</dbReference>
<dbReference type="GO" id="GO:0004180">
    <property type="term" value="F:carboxypeptidase activity"/>
    <property type="evidence" value="ECO:0007669"/>
    <property type="project" value="TreeGrafter"/>
</dbReference>
<reference evidence="5" key="1">
    <citation type="submission" date="2011-04" db="EMBL/GenBank/DDBJ databases">
        <title>Evolution of plant cell wall degrading machinery underlies the functional diversity of forest fungi.</title>
        <authorList>
            <consortium name="US DOE Joint Genome Institute (JGI-PGF)"/>
            <person name="Eastwood D.C."/>
            <person name="Floudas D."/>
            <person name="Binder M."/>
            <person name="Majcherczyk A."/>
            <person name="Schneider P."/>
            <person name="Aerts A."/>
            <person name="Asiegbu F.O."/>
            <person name="Baker S.E."/>
            <person name="Barry K."/>
            <person name="Bendiksby M."/>
            <person name="Blumentritt M."/>
            <person name="Coutinho P.M."/>
            <person name="Cullen D."/>
            <person name="Cullen D."/>
            <person name="Gathman A."/>
            <person name="Goodell B."/>
            <person name="Henrissat B."/>
            <person name="Ihrmark K."/>
            <person name="Kauserud H."/>
            <person name="Kohler A."/>
            <person name="LaButti K."/>
            <person name="Lapidus A."/>
            <person name="Lavin J.L."/>
            <person name="Lee Y.-H."/>
            <person name="Lindquist E."/>
            <person name="Lilly W."/>
            <person name="Lucas S."/>
            <person name="Morin E."/>
            <person name="Murat C."/>
            <person name="Oguiza J.A."/>
            <person name="Park J."/>
            <person name="Pisabarro A.G."/>
            <person name="Riley R."/>
            <person name="Rosling A."/>
            <person name="Salamov A."/>
            <person name="Schmidt O."/>
            <person name="Schmutz J."/>
            <person name="Skrede I."/>
            <person name="Stenlid J."/>
            <person name="Wiebenga A."/>
            <person name="Xie X."/>
            <person name="Kues U."/>
            <person name="Hibbett D.S."/>
            <person name="Hoffmeister D."/>
            <person name="Hogberg N."/>
            <person name="Martin F."/>
            <person name="Grigoriev I.V."/>
            <person name="Watkinson S.C."/>
        </authorList>
    </citation>
    <scope>NUCLEOTIDE SEQUENCE</scope>
    <source>
        <strain evidence="5">S7.9</strain>
    </source>
</reference>
<dbReference type="Gene3D" id="3.40.630.10">
    <property type="entry name" value="Zn peptidases"/>
    <property type="match status" value="1"/>
</dbReference>
<protein>
    <recommendedName>
        <fullName evidence="6">Zn-dependent exopeptidase</fullName>
    </recommendedName>
</protein>
<dbReference type="InterPro" id="IPR046450">
    <property type="entry name" value="PA_dom_sf"/>
</dbReference>
<dbReference type="InterPro" id="IPR036757">
    <property type="entry name" value="TFR-like_dimer_dom_sf"/>
</dbReference>
<gene>
    <name evidence="5" type="ORF">SERLADRAFT_461557</name>
</gene>
<evidence type="ECO:0000313" key="5">
    <source>
        <dbReference type="EMBL" id="EGO27680.1"/>
    </source>
</evidence>
<dbReference type="Pfam" id="PF04389">
    <property type="entry name" value="Peptidase_M28"/>
    <property type="match status" value="1"/>
</dbReference>
<evidence type="ECO:0000256" key="1">
    <source>
        <dbReference type="ARBA" id="ARBA00005634"/>
    </source>
</evidence>
<comment type="similarity">
    <text evidence="1">Belongs to the peptidase M28 family. M28B subfamily.</text>
</comment>
<dbReference type="KEGG" id="sla:SERLADRAFT_461557"/>
<dbReference type="SUPFAM" id="SSF47672">
    <property type="entry name" value="Transferrin receptor-like dimerisation domain"/>
    <property type="match status" value="1"/>
</dbReference>
<dbReference type="SUPFAM" id="SSF53187">
    <property type="entry name" value="Zn-dependent exopeptidases"/>
    <property type="match status" value="1"/>
</dbReference>
<dbReference type="HOGENOM" id="CLU_005688_2_2_1"/>
<dbReference type="InterPro" id="IPR007365">
    <property type="entry name" value="TFR-like_dimer_dom"/>
</dbReference>
<feature type="coiled-coil region" evidence="2">
    <location>
        <begin position="358"/>
        <end position="385"/>
    </location>
</feature>
<dbReference type="Gene3D" id="1.20.930.40">
    <property type="entry name" value="Transferrin receptor-like, dimerisation domain"/>
    <property type="match status" value="1"/>
</dbReference>
<evidence type="ECO:0008006" key="6">
    <source>
        <dbReference type="Google" id="ProtNLM"/>
    </source>
</evidence>
<dbReference type="EMBL" id="GL945431">
    <property type="protein sequence ID" value="EGO27680.1"/>
    <property type="molecule type" value="Genomic_DNA"/>
</dbReference>
<dbReference type="AlphaFoldDB" id="F8NPB5"/>
<dbReference type="CDD" id="cd08022">
    <property type="entry name" value="M28_PSMA_like"/>
    <property type="match status" value="1"/>
</dbReference>
<feature type="domain" description="Transferrin receptor-like dimerisation" evidence="3">
    <location>
        <begin position="475"/>
        <end position="560"/>
    </location>
</feature>
<evidence type="ECO:0000259" key="4">
    <source>
        <dbReference type="Pfam" id="PF04389"/>
    </source>
</evidence>
<dbReference type="GeneID" id="18818240"/>
<proteinExistence type="inferred from homology"/>
<dbReference type="InterPro" id="IPR007484">
    <property type="entry name" value="Peptidase_M28"/>
</dbReference>
<dbReference type="SUPFAM" id="SSF52025">
    <property type="entry name" value="PA domain"/>
    <property type="match status" value="1"/>
</dbReference>
<dbReference type="OrthoDB" id="5841748at2759"/>
<dbReference type="PANTHER" id="PTHR10404:SF46">
    <property type="entry name" value="VACUOLAR PROTEIN SORTING-ASSOCIATED PROTEIN 70"/>
    <property type="match status" value="1"/>
</dbReference>
<keyword evidence="2" id="KW-0175">Coiled coil</keyword>
<evidence type="ECO:0000259" key="3">
    <source>
        <dbReference type="Pfam" id="PF04253"/>
    </source>
</evidence>
<feature type="domain" description="Peptidase M28" evidence="4">
    <location>
        <begin position="82"/>
        <end position="217"/>
    </location>
</feature>
<dbReference type="Pfam" id="PF04253">
    <property type="entry name" value="TFR_dimer"/>
    <property type="match status" value="1"/>
</dbReference>
<sequence length="561" mass="62227">MYLSTYPGDPTTPGYPAYENATRIEPTNVPHTPSLPLSWANAQRLLAELGGVDEGRVLNGKISEKKVKLVNNVDTKITPIWNTMAAIPGHIKDEVVILGCHRDAWVMGAVDPISGTVSMYEVIRGLGSLLRRGWKPLRTIVIASWDAEEYGLVGSTEWAEDFADWIQQHAVSYVNVDVSVAGSRLAFSASPSLAHLMKRTAQDVPHPTDPERTLWDAQFDVGPFPGELDADFAEQHAKHESKRAALTTGIDALGSGSDYTVFLQRLGVASSDQGFGSTPMDAVYHYHSIYDSEQWSELYGDPGFLRRVAVAKSLGLLTLRLADSIVLPLNTTQYAYELDLYLDRVEDAALSQDALPKLKDLRKAITKLQSASLKLDKEKAAAEKNFRKILKRFARGRRFHAAVKRAIKWLKKHLGLGKDDANHEHGCKGDGIMGGLSDPWSYLSLDEGDLERLTLGEKVKHGKFPIHKLPLRKFIKAAQRVRRVNKKLSAFEQGFISEGGIKDREWYKHLGVAPGKYLGYGATTLPALTEAVLYEQNATLAEYEAHRLTKLIENLAHNLKV</sequence>
<name>F8NPB5_SERL9</name>
<accession>F8NPB5</accession>